<name>A0AAV1K3A8_9NEOP</name>
<comment type="caution">
    <text evidence="5">The sequence shown here is derived from an EMBL/GenBank/DDBJ whole genome shotgun (WGS) entry which is preliminary data.</text>
</comment>
<dbReference type="EMBL" id="CAVLEF010000280">
    <property type="protein sequence ID" value="CAK1555372.1"/>
    <property type="molecule type" value="Genomic_DNA"/>
</dbReference>
<accession>A0AAV1K3A8</accession>
<dbReference type="InterPro" id="IPR010562">
    <property type="entry name" value="Haemolymph_juvenile_hormone-bd"/>
</dbReference>
<reference evidence="5 6" key="1">
    <citation type="submission" date="2023-11" db="EMBL/GenBank/DDBJ databases">
        <authorList>
            <person name="Okamura Y."/>
        </authorList>
    </citation>
    <scope>NUCLEOTIDE SEQUENCE [LARGE SCALE GENOMIC DNA]</scope>
</reference>
<dbReference type="GO" id="GO:0007623">
    <property type="term" value="P:circadian rhythm"/>
    <property type="evidence" value="ECO:0007669"/>
    <property type="project" value="UniProtKB-ARBA"/>
</dbReference>
<dbReference type="SMART" id="SM00700">
    <property type="entry name" value="JHBP"/>
    <property type="match status" value="1"/>
</dbReference>
<keyword evidence="6" id="KW-1185">Reference proteome</keyword>
<keyword evidence="2" id="KW-0090">Biological rhythms</keyword>
<proteinExistence type="inferred from homology"/>
<comment type="similarity">
    <text evidence="3">Belongs to the TO family.</text>
</comment>
<dbReference type="PANTHER" id="PTHR11008">
    <property type="entry name" value="PROTEIN TAKEOUT-LIKE PROTEIN"/>
    <property type="match status" value="1"/>
</dbReference>
<evidence type="ECO:0000313" key="6">
    <source>
        <dbReference type="Proteomes" id="UP001497472"/>
    </source>
</evidence>
<dbReference type="Pfam" id="PF06585">
    <property type="entry name" value="JHBP"/>
    <property type="match status" value="1"/>
</dbReference>
<evidence type="ECO:0000256" key="3">
    <source>
        <dbReference type="ARBA" id="ARBA00060902"/>
    </source>
</evidence>
<dbReference type="AlphaFoldDB" id="A0AAV1K3A8"/>
<protein>
    <submittedName>
        <fullName evidence="5">Uncharacterized protein</fullName>
    </submittedName>
</protein>
<feature type="chain" id="PRO_5043483105" evidence="4">
    <location>
        <begin position="18"/>
        <end position="243"/>
    </location>
</feature>
<dbReference type="PANTHER" id="PTHR11008:SF32">
    <property type="entry name" value="CIRCADIAN CLOCK-CONTROLLED PROTEIN DAYWAKE-RELATED"/>
    <property type="match status" value="1"/>
</dbReference>
<dbReference type="GO" id="GO:0005615">
    <property type="term" value="C:extracellular space"/>
    <property type="evidence" value="ECO:0007669"/>
    <property type="project" value="TreeGrafter"/>
</dbReference>
<evidence type="ECO:0000256" key="1">
    <source>
        <dbReference type="ARBA" id="ARBA00022729"/>
    </source>
</evidence>
<evidence type="ECO:0000256" key="2">
    <source>
        <dbReference type="ARBA" id="ARBA00023108"/>
    </source>
</evidence>
<sequence>MLCQVLVFFLAVWSVSSLGLPDYIKSCSRNDPNLNICALKSANDSIHQFSLGDPERLMPSLDPLYVAEMRVHVPDKNGLRIVFKDNYFKGFSKLQLVDLRFDLDKKFIIADALVNLDVKNVYEISGKILLLPIRSSGDASIKLKNTLLHLQIWYEHVTKDDGQIHWNITKHSVKFEMERATFKLDNLFKDKAIGDQINKLINEMWREVVAEVGPSICEYLTSSVLNNLSILFKQVPYEQLMPE</sequence>
<dbReference type="Gene3D" id="3.15.10.30">
    <property type="entry name" value="Haemolymph juvenile hormone binding protein"/>
    <property type="match status" value="1"/>
</dbReference>
<dbReference type="FunFam" id="3.15.10.30:FF:000001">
    <property type="entry name" value="Takeout-like protein 1"/>
    <property type="match status" value="1"/>
</dbReference>
<evidence type="ECO:0000256" key="4">
    <source>
        <dbReference type="SAM" id="SignalP"/>
    </source>
</evidence>
<evidence type="ECO:0000313" key="5">
    <source>
        <dbReference type="EMBL" id="CAK1555372.1"/>
    </source>
</evidence>
<feature type="signal peptide" evidence="4">
    <location>
        <begin position="1"/>
        <end position="17"/>
    </location>
</feature>
<keyword evidence="1 4" id="KW-0732">Signal</keyword>
<organism evidence="5 6">
    <name type="scientific">Leptosia nina</name>
    <dbReference type="NCBI Taxonomy" id="320188"/>
    <lineage>
        <taxon>Eukaryota</taxon>
        <taxon>Metazoa</taxon>
        <taxon>Ecdysozoa</taxon>
        <taxon>Arthropoda</taxon>
        <taxon>Hexapoda</taxon>
        <taxon>Insecta</taxon>
        <taxon>Pterygota</taxon>
        <taxon>Neoptera</taxon>
        <taxon>Endopterygota</taxon>
        <taxon>Lepidoptera</taxon>
        <taxon>Glossata</taxon>
        <taxon>Ditrysia</taxon>
        <taxon>Papilionoidea</taxon>
        <taxon>Pieridae</taxon>
        <taxon>Pierinae</taxon>
        <taxon>Leptosia</taxon>
    </lineage>
</organism>
<dbReference type="InterPro" id="IPR038606">
    <property type="entry name" value="To_sf"/>
</dbReference>
<dbReference type="Proteomes" id="UP001497472">
    <property type="component" value="Unassembled WGS sequence"/>
</dbReference>
<gene>
    <name evidence="5" type="ORF">LNINA_LOCUS14193</name>
</gene>